<dbReference type="FunFam" id="4.10.280.10:FF:000041">
    <property type="entry name" value="aryl hydrocarbon receptor repressor"/>
    <property type="match status" value="1"/>
</dbReference>
<dbReference type="Proteomes" id="UP000289886">
    <property type="component" value="Unassembled WGS sequence"/>
</dbReference>
<protein>
    <submittedName>
        <fullName evidence="9">Aryl hydrocarbon receptor</fullName>
    </submittedName>
</protein>
<dbReference type="PROSITE" id="PS50112">
    <property type="entry name" value="PAS"/>
    <property type="match status" value="1"/>
</dbReference>
<dbReference type="GO" id="GO:0034751">
    <property type="term" value="C:aryl hydrocarbon receptor complex"/>
    <property type="evidence" value="ECO:0007669"/>
    <property type="project" value="TreeGrafter"/>
</dbReference>
<dbReference type="Gene3D" id="3.30.450.20">
    <property type="entry name" value="PAS domain"/>
    <property type="match status" value="1"/>
</dbReference>
<evidence type="ECO:0000256" key="1">
    <source>
        <dbReference type="ARBA" id="ARBA00004123"/>
    </source>
</evidence>
<organism evidence="9 10">
    <name type="scientific">Acipenser ruthenus</name>
    <name type="common">Sterlet sturgeon</name>
    <dbReference type="NCBI Taxonomy" id="7906"/>
    <lineage>
        <taxon>Eukaryota</taxon>
        <taxon>Metazoa</taxon>
        <taxon>Chordata</taxon>
        <taxon>Craniata</taxon>
        <taxon>Vertebrata</taxon>
        <taxon>Euteleostomi</taxon>
        <taxon>Actinopterygii</taxon>
        <taxon>Chondrostei</taxon>
        <taxon>Acipenseriformes</taxon>
        <taxon>Acipenseridae</taxon>
        <taxon>Acipenser</taxon>
    </lineage>
</organism>
<gene>
    <name evidence="9" type="ORF">EOD39_3134</name>
</gene>
<comment type="caution">
    <text evidence="9">The sequence shown here is derived from an EMBL/GenBank/DDBJ whole genome shotgun (WGS) entry which is preliminary data.</text>
</comment>
<dbReference type="PROSITE" id="PS50888">
    <property type="entry name" value="BHLH"/>
    <property type="match status" value="1"/>
</dbReference>
<feature type="region of interest" description="Disordered" evidence="6">
    <location>
        <begin position="1"/>
        <end position="202"/>
    </location>
</feature>
<name>A0A444UPY7_ACIRT</name>
<dbReference type="PANTHER" id="PTHR10649:SF9">
    <property type="entry name" value="ARYL HYDROCARBON RECEPTOR"/>
    <property type="match status" value="1"/>
</dbReference>
<dbReference type="InterPro" id="IPR000014">
    <property type="entry name" value="PAS"/>
</dbReference>
<dbReference type="InterPro" id="IPR013767">
    <property type="entry name" value="PAS_fold"/>
</dbReference>
<evidence type="ECO:0000259" key="8">
    <source>
        <dbReference type="PROSITE" id="PS50888"/>
    </source>
</evidence>
<feature type="compositionally biased region" description="Low complexity" evidence="6">
    <location>
        <begin position="89"/>
        <end position="103"/>
    </location>
</feature>
<feature type="compositionally biased region" description="Polar residues" evidence="6">
    <location>
        <begin position="140"/>
        <end position="149"/>
    </location>
</feature>
<dbReference type="GO" id="GO:0006805">
    <property type="term" value="P:xenobiotic metabolic process"/>
    <property type="evidence" value="ECO:0007669"/>
    <property type="project" value="InterPro"/>
</dbReference>
<dbReference type="GO" id="GO:0000976">
    <property type="term" value="F:transcription cis-regulatory region binding"/>
    <property type="evidence" value="ECO:0007669"/>
    <property type="project" value="TreeGrafter"/>
</dbReference>
<sequence>MANSGVGPSSIGNTGSRKADSGARPSSIGNAGSGKADNGAAHPGSGNAASSGPAACSGSAVSGNADSEKAGNSGRVASSGNAGCGNAGSSGHAASSGNAVSGNTHSRQAGSSRPVGGAGSDHSTDRPMGSDEQASPGGDEQTSLGSVEQESWAVRNRNPGRCRTGILGGEEQESRALSNRNPGCAKPSLPEAKSNPSKRHRDRLNTELERLASLLPFPQDVISKLDKLSVLRLSVSYLRAKSFFSASINSNSCKRPAGNGLHDVNKLPCDELLEGELLLQVLNGFVLVVTADGLVFYVSSTLQDYLGFNQSDVIHQSVYELIHTEDRAEFQRQLHWALNPGPPPDSGQIVPAADNGLSLPVTYYNPEKLPPENSAFLERNFVCRLRCLLDNSSGFLSVFNSFHALSERTDVPVAPTPHVPSTPVTENPGPDELPAAFITDPRPPVPPSLVTADPVSPQPSDEFTNTTVPEPGSPVPARDNIELPVDQAEDGYFCRTQECHICIYHKKWQDC</sequence>
<dbReference type="GO" id="GO:0046983">
    <property type="term" value="F:protein dimerization activity"/>
    <property type="evidence" value="ECO:0007669"/>
    <property type="project" value="InterPro"/>
</dbReference>
<evidence type="ECO:0000259" key="7">
    <source>
        <dbReference type="PROSITE" id="PS50112"/>
    </source>
</evidence>
<evidence type="ECO:0000256" key="6">
    <source>
        <dbReference type="SAM" id="MobiDB-lite"/>
    </source>
</evidence>
<evidence type="ECO:0000256" key="2">
    <source>
        <dbReference type="ARBA" id="ARBA00023015"/>
    </source>
</evidence>
<dbReference type="Gene3D" id="4.10.280.10">
    <property type="entry name" value="Helix-loop-helix DNA-binding domain"/>
    <property type="match status" value="1"/>
</dbReference>
<dbReference type="InterPro" id="IPR011598">
    <property type="entry name" value="bHLH_dom"/>
</dbReference>
<keyword evidence="9" id="KW-0675">Receptor</keyword>
<evidence type="ECO:0000256" key="4">
    <source>
        <dbReference type="ARBA" id="ARBA00023163"/>
    </source>
</evidence>
<dbReference type="PANTHER" id="PTHR10649">
    <property type="entry name" value="ARYL HYDROCARBON RECEPTOR"/>
    <property type="match status" value="1"/>
</dbReference>
<dbReference type="SMART" id="SM00353">
    <property type="entry name" value="HLH"/>
    <property type="match status" value="1"/>
</dbReference>
<proteinExistence type="predicted"/>
<feature type="compositionally biased region" description="Low complexity" evidence="6">
    <location>
        <begin position="39"/>
        <end position="63"/>
    </location>
</feature>
<dbReference type="AlphaFoldDB" id="A0A444UPY7"/>
<dbReference type="Pfam" id="PF00989">
    <property type="entry name" value="PAS"/>
    <property type="match status" value="1"/>
</dbReference>
<feature type="region of interest" description="Disordered" evidence="6">
    <location>
        <begin position="413"/>
        <end position="479"/>
    </location>
</feature>
<feature type="domain" description="PAS" evidence="7">
    <location>
        <begin position="278"/>
        <end position="341"/>
    </location>
</feature>
<evidence type="ECO:0000256" key="5">
    <source>
        <dbReference type="ARBA" id="ARBA00023242"/>
    </source>
</evidence>
<comment type="subcellular location">
    <subcellularLocation>
        <location evidence="1">Nucleus</location>
    </subcellularLocation>
</comment>
<dbReference type="EMBL" id="SCEB01214084">
    <property type="protein sequence ID" value="RXM37222.1"/>
    <property type="molecule type" value="Genomic_DNA"/>
</dbReference>
<feature type="compositionally biased region" description="Polar residues" evidence="6">
    <location>
        <begin position="458"/>
        <end position="468"/>
    </location>
</feature>
<dbReference type="FunFam" id="3.30.450.20:FF:000035">
    <property type="entry name" value="Aryl hydrocarbon receptor"/>
    <property type="match status" value="1"/>
</dbReference>
<evidence type="ECO:0000313" key="9">
    <source>
        <dbReference type="EMBL" id="RXM37222.1"/>
    </source>
</evidence>
<dbReference type="CDD" id="cd00130">
    <property type="entry name" value="PAS"/>
    <property type="match status" value="1"/>
</dbReference>
<evidence type="ECO:0000256" key="3">
    <source>
        <dbReference type="ARBA" id="ARBA00023125"/>
    </source>
</evidence>
<evidence type="ECO:0000313" key="10">
    <source>
        <dbReference type="Proteomes" id="UP000289886"/>
    </source>
</evidence>
<keyword evidence="2" id="KW-0805">Transcription regulation</keyword>
<reference evidence="9 10" key="1">
    <citation type="submission" date="2019-01" db="EMBL/GenBank/DDBJ databases">
        <title>Draft Genome and Complete Hox-Cluster Characterization of the Sterlet Sturgeon (Acipenser ruthenus).</title>
        <authorList>
            <person name="Wei Q."/>
        </authorList>
    </citation>
    <scope>NUCLEOTIDE SEQUENCE [LARGE SCALE GENOMIC DNA]</scope>
    <source>
        <strain evidence="9">WHYD16114868_AA</strain>
        <tissue evidence="9">Blood</tissue>
    </source>
</reference>
<dbReference type="SUPFAM" id="SSF55785">
    <property type="entry name" value="PYP-like sensor domain (PAS domain)"/>
    <property type="match status" value="1"/>
</dbReference>
<keyword evidence="5" id="KW-0539">Nucleus</keyword>
<dbReference type="GO" id="GO:0005634">
    <property type="term" value="C:nucleus"/>
    <property type="evidence" value="ECO:0007669"/>
    <property type="project" value="UniProtKB-SubCell"/>
</dbReference>
<feature type="domain" description="BHLH" evidence="8">
    <location>
        <begin position="188"/>
        <end position="241"/>
    </location>
</feature>
<dbReference type="SMART" id="SM00091">
    <property type="entry name" value="PAS"/>
    <property type="match status" value="1"/>
</dbReference>
<dbReference type="InterPro" id="IPR039091">
    <property type="entry name" value="AHR/AHRR"/>
</dbReference>
<keyword evidence="3" id="KW-0238">DNA-binding</keyword>
<dbReference type="Pfam" id="PF00010">
    <property type="entry name" value="HLH"/>
    <property type="match status" value="1"/>
</dbReference>
<keyword evidence="4" id="KW-0804">Transcription</keyword>
<dbReference type="GO" id="GO:0004879">
    <property type="term" value="F:nuclear receptor activity"/>
    <property type="evidence" value="ECO:0007669"/>
    <property type="project" value="TreeGrafter"/>
</dbReference>
<dbReference type="InterPro" id="IPR036638">
    <property type="entry name" value="HLH_DNA-bd_sf"/>
</dbReference>
<feature type="compositionally biased region" description="Polar residues" evidence="6">
    <location>
        <begin position="1"/>
        <end position="16"/>
    </location>
</feature>
<accession>A0A444UPY7</accession>
<keyword evidence="10" id="KW-1185">Reference proteome</keyword>
<dbReference type="SUPFAM" id="SSF47459">
    <property type="entry name" value="HLH, helix-loop-helix DNA-binding domain"/>
    <property type="match status" value="1"/>
</dbReference>
<dbReference type="InterPro" id="IPR035965">
    <property type="entry name" value="PAS-like_dom_sf"/>
</dbReference>